<dbReference type="AlphaFoldDB" id="A0A644Z245"/>
<sequence length="81" mass="8239">MVGDPAIPVTGRHVGVARVGEQAQAVVEERSPAGVRFVVLGEAVFDVGESVADTVVVTLQGGQIDGFSEVGGEDLQGDSDC</sequence>
<comment type="caution">
    <text evidence="1">The sequence shown here is derived from an EMBL/GenBank/DDBJ whole genome shotgun (WGS) entry which is preliminary data.</text>
</comment>
<name>A0A644Z245_9ZZZZ</name>
<gene>
    <name evidence="1" type="ORF">SDC9_81215</name>
</gene>
<proteinExistence type="predicted"/>
<evidence type="ECO:0000313" key="1">
    <source>
        <dbReference type="EMBL" id="MPM34629.1"/>
    </source>
</evidence>
<protein>
    <submittedName>
        <fullName evidence="1">Uncharacterized protein</fullName>
    </submittedName>
</protein>
<organism evidence="1">
    <name type="scientific">bioreactor metagenome</name>
    <dbReference type="NCBI Taxonomy" id="1076179"/>
    <lineage>
        <taxon>unclassified sequences</taxon>
        <taxon>metagenomes</taxon>
        <taxon>ecological metagenomes</taxon>
    </lineage>
</organism>
<reference evidence="1" key="1">
    <citation type="submission" date="2019-08" db="EMBL/GenBank/DDBJ databases">
        <authorList>
            <person name="Kucharzyk K."/>
            <person name="Murdoch R.W."/>
            <person name="Higgins S."/>
            <person name="Loffler F."/>
        </authorList>
    </citation>
    <scope>NUCLEOTIDE SEQUENCE</scope>
</reference>
<dbReference type="EMBL" id="VSSQ01007030">
    <property type="protein sequence ID" value="MPM34629.1"/>
    <property type="molecule type" value="Genomic_DNA"/>
</dbReference>
<accession>A0A644Z245</accession>